<dbReference type="Proteomes" id="UP000827976">
    <property type="component" value="Chromosome 10"/>
</dbReference>
<gene>
    <name evidence="1" type="ORF">IHE45_10G013200</name>
</gene>
<proteinExistence type="predicted"/>
<accession>A0ACB7V942</accession>
<sequence length="192" mass="21519">MPRSTPAHGGQRPTCQVCDKVGHDALRCYHRFDHTYEADENHIPASTASSCTVDSNWYADTGATDHITHDLERLTTRERYTGGDHVQVANRTGLSIAHVGNSSITGYNCLLYLNHILHVPKINRHLLSVRKLAADNIAFVEFYPNTFFVKDQVTKNIFSKAGVRMVSMYSTITGPVKPYFQPRSLKINGIDD</sequence>
<keyword evidence="1" id="KW-0695">RNA-directed DNA polymerase</keyword>
<comment type="caution">
    <text evidence="1">The sequence shown here is derived from an EMBL/GenBank/DDBJ whole genome shotgun (WGS) entry which is preliminary data.</text>
</comment>
<evidence type="ECO:0000313" key="1">
    <source>
        <dbReference type="EMBL" id="KAH7670249.1"/>
    </source>
</evidence>
<name>A0ACB7V942_DIOAL</name>
<evidence type="ECO:0000313" key="2">
    <source>
        <dbReference type="Proteomes" id="UP000827976"/>
    </source>
</evidence>
<organism evidence="1 2">
    <name type="scientific">Dioscorea alata</name>
    <name type="common">Purple yam</name>
    <dbReference type="NCBI Taxonomy" id="55571"/>
    <lineage>
        <taxon>Eukaryota</taxon>
        <taxon>Viridiplantae</taxon>
        <taxon>Streptophyta</taxon>
        <taxon>Embryophyta</taxon>
        <taxon>Tracheophyta</taxon>
        <taxon>Spermatophyta</taxon>
        <taxon>Magnoliopsida</taxon>
        <taxon>Liliopsida</taxon>
        <taxon>Dioscoreales</taxon>
        <taxon>Dioscoreaceae</taxon>
        <taxon>Dioscorea</taxon>
    </lineage>
</organism>
<reference evidence="2" key="1">
    <citation type="journal article" date="2022" name="Nat. Commun.">
        <title>Chromosome evolution and the genetic basis of agronomically important traits in greater yam.</title>
        <authorList>
            <person name="Bredeson J.V."/>
            <person name="Lyons J.B."/>
            <person name="Oniyinde I.O."/>
            <person name="Okereke N.R."/>
            <person name="Kolade O."/>
            <person name="Nnabue I."/>
            <person name="Nwadili C.O."/>
            <person name="Hribova E."/>
            <person name="Parker M."/>
            <person name="Nwogha J."/>
            <person name="Shu S."/>
            <person name="Carlson J."/>
            <person name="Kariba R."/>
            <person name="Muthemba S."/>
            <person name="Knop K."/>
            <person name="Barton G.J."/>
            <person name="Sherwood A.V."/>
            <person name="Lopez-Montes A."/>
            <person name="Asiedu R."/>
            <person name="Jamnadass R."/>
            <person name="Muchugi A."/>
            <person name="Goodstein D."/>
            <person name="Egesi C.N."/>
            <person name="Featherston J."/>
            <person name="Asfaw A."/>
            <person name="Simpson G.G."/>
            <person name="Dolezel J."/>
            <person name="Hendre P.S."/>
            <person name="Van Deynze A."/>
            <person name="Kumar P.L."/>
            <person name="Obidiegwu J.E."/>
            <person name="Bhattacharjee R."/>
            <person name="Rokhsar D.S."/>
        </authorList>
    </citation>
    <scope>NUCLEOTIDE SEQUENCE [LARGE SCALE GENOMIC DNA]</scope>
    <source>
        <strain evidence="2">cv. TDa95/00328</strain>
    </source>
</reference>
<protein>
    <submittedName>
        <fullName evidence="1">RNA-directed DNA polymerase protein</fullName>
        <ecNumber evidence="1">2.7.7.49</ecNumber>
    </submittedName>
</protein>
<dbReference type="EC" id="2.7.7.49" evidence="1"/>
<keyword evidence="2" id="KW-1185">Reference proteome</keyword>
<dbReference type="EMBL" id="CM037020">
    <property type="protein sequence ID" value="KAH7670249.1"/>
    <property type="molecule type" value="Genomic_DNA"/>
</dbReference>
<keyword evidence="1" id="KW-0808">Transferase</keyword>
<keyword evidence="1" id="KW-0548">Nucleotidyltransferase</keyword>